<comment type="subcellular location">
    <subcellularLocation>
        <location evidence="1">Membrane</location>
        <topology evidence="1">Multi-pass membrane protein</topology>
    </subcellularLocation>
</comment>
<comment type="similarity">
    <text evidence="2">Belongs to the amino acid-polyamine-organocation (APC) superfamily. Spore germination protein (SGP) (TC 2.A.3.9) family.</text>
</comment>
<feature type="transmembrane region" description="Helical" evidence="8">
    <location>
        <begin position="305"/>
        <end position="324"/>
    </location>
</feature>
<feature type="transmembrane region" description="Helical" evidence="8">
    <location>
        <begin position="145"/>
        <end position="165"/>
    </location>
</feature>
<gene>
    <name evidence="9" type="ORF">GCM10008018_23810</name>
</gene>
<protein>
    <submittedName>
        <fullName evidence="9">Germination protein</fullName>
    </submittedName>
</protein>
<feature type="transmembrane region" description="Helical" evidence="8">
    <location>
        <begin position="336"/>
        <end position="355"/>
    </location>
</feature>
<keyword evidence="4" id="KW-0309">Germination</keyword>
<feature type="transmembrane region" description="Helical" evidence="8">
    <location>
        <begin position="106"/>
        <end position="133"/>
    </location>
</feature>
<keyword evidence="3" id="KW-0813">Transport</keyword>
<sequence>MDMRINGKQLFWLMVTMQLGMTILLTINPSIQVSKQDAWISTGCAAVVGVCVAFICSRMSLIYPRQTFTGYAKILFGRALGNVIIFIYFIFWYSVLAIILRQYAEFILATILPRTPVIIPMIGMLLVAVYVTYSGIEAIARSSELMGPLALLGITIPLLLSIKNIQIANILPIYADSSPMIILKGALPSSTFLGDCIMLLMLFGFVAVPRSAVKPALLGVGTAGFLTCVSTFLIISVFGNESAALHTYPYFNLVRYISYFDFFQNLDSIVIAMWIVGVFVKVSLYFFVCTYGTAQWIGIQKWRKMMWFVAPAVLLLALVPRDFIDSSIFFPQKIANPFFFPLHMLALPLLMWGVAKYRNRKGSS</sequence>
<feature type="transmembrane region" description="Helical" evidence="8">
    <location>
        <begin position="9"/>
        <end position="27"/>
    </location>
</feature>
<keyword evidence="5 8" id="KW-0812">Transmembrane</keyword>
<feature type="transmembrane region" description="Helical" evidence="8">
    <location>
        <begin position="39"/>
        <end position="63"/>
    </location>
</feature>
<reference evidence="10" key="1">
    <citation type="journal article" date="2019" name="Int. J. Syst. Evol. Microbiol.">
        <title>The Global Catalogue of Microorganisms (GCM) 10K type strain sequencing project: providing services to taxonomists for standard genome sequencing and annotation.</title>
        <authorList>
            <consortium name="The Broad Institute Genomics Platform"/>
            <consortium name="The Broad Institute Genome Sequencing Center for Infectious Disease"/>
            <person name="Wu L."/>
            <person name="Ma J."/>
        </authorList>
    </citation>
    <scope>NUCLEOTIDE SEQUENCE [LARGE SCALE GENOMIC DNA]</scope>
    <source>
        <strain evidence="10">CGMCC 1.15043</strain>
    </source>
</reference>
<dbReference type="PANTHER" id="PTHR34975:SF2">
    <property type="entry name" value="SPORE GERMINATION PROTEIN A2"/>
    <property type="match status" value="1"/>
</dbReference>
<name>A0ABQ1ELW3_9BACL</name>
<evidence type="ECO:0000256" key="6">
    <source>
        <dbReference type="ARBA" id="ARBA00022989"/>
    </source>
</evidence>
<evidence type="ECO:0000256" key="5">
    <source>
        <dbReference type="ARBA" id="ARBA00022692"/>
    </source>
</evidence>
<evidence type="ECO:0000256" key="2">
    <source>
        <dbReference type="ARBA" id="ARBA00007998"/>
    </source>
</evidence>
<feature type="transmembrane region" description="Helical" evidence="8">
    <location>
        <begin position="185"/>
        <end position="208"/>
    </location>
</feature>
<dbReference type="Pfam" id="PF03845">
    <property type="entry name" value="Spore_permease"/>
    <property type="match status" value="1"/>
</dbReference>
<evidence type="ECO:0000256" key="3">
    <source>
        <dbReference type="ARBA" id="ARBA00022448"/>
    </source>
</evidence>
<feature type="transmembrane region" description="Helical" evidence="8">
    <location>
        <begin position="215"/>
        <end position="238"/>
    </location>
</feature>
<dbReference type="InterPro" id="IPR004761">
    <property type="entry name" value="Spore_GerAB"/>
</dbReference>
<dbReference type="PANTHER" id="PTHR34975">
    <property type="entry name" value="SPORE GERMINATION PROTEIN A2"/>
    <property type="match status" value="1"/>
</dbReference>
<comment type="caution">
    <text evidence="9">The sequence shown here is derived from an EMBL/GenBank/DDBJ whole genome shotgun (WGS) entry which is preliminary data.</text>
</comment>
<keyword evidence="10" id="KW-1185">Reference proteome</keyword>
<organism evidence="9 10">
    <name type="scientific">Paenibacillus marchantiophytorum</name>
    <dbReference type="NCBI Taxonomy" id="1619310"/>
    <lineage>
        <taxon>Bacteria</taxon>
        <taxon>Bacillati</taxon>
        <taxon>Bacillota</taxon>
        <taxon>Bacilli</taxon>
        <taxon>Bacillales</taxon>
        <taxon>Paenibacillaceae</taxon>
        <taxon>Paenibacillus</taxon>
    </lineage>
</organism>
<accession>A0ABQ1ELW3</accession>
<dbReference type="NCBIfam" id="TIGR00912">
    <property type="entry name" value="2A0309"/>
    <property type="match status" value="1"/>
</dbReference>
<evidence type="ECO:0000256" key="4">
    <source>
        <dbReference type="ARBA" id="ARBA00022544"/>
    </source>
</evidence>
<dbReference type="RefSeq" id="WP_189011654.1">
    <property type="nucleotide sequence ID" value="NZ_BMHE01000009.1"/>
</dbReference>
<feature type="transmembrane region" description="Helical" evidence="8">
    <location>
        <begin position="75"/>
        <end position="100"/>
    </location>
</feature>
<proteinExistence type="inferred from homology"/>
<evidence type="ECO:0000313" key="9">
    <source>
        <dbReference type="EMBL" id="GFZ77513.1"/>
    </source>
</evidence>
<evidence type="ECO:0000256" key="1">
    <source>
        <dbReference type="ARBA" id="ARBA00004141"/>
    </source>
</evidence>
<evidence type="ECO:0000313" key="10">
    <source>
        <dbReference type="Proteomes" id="UP000615455"/>
    </source>
</evidence>
<dbReference type="Proteomes" id="UP000615455">
    <property type="component" value="Unassembled WGS sequence"/>
</dbReference>
<evidence type="ECO:0000256" key="8">
    <source>
        <dbReference type="SAM" id="Phobius"/>
    </source>
</evidence>
<dbReference type="EMBL" id="BMHE01000009">
    <property type="protein sequence ID" value="GFZ77513.1"/>
    <property type="molecule type" value="Genomic_DNA"/>
</dbReference>
<keyword evidence="6 8" id="KW-1133">Transmembrane helix</keyword>
<dbReference type="Gene3D" id="1.20.1740.10">
    <property type="entry name" value="Amino acid/polyamine transporter I"/>
    <property type="match status" value="1"/>
</dbReference>
<feature type="transmembrane region" description="Helical" evidence="8">
    <location>
        <begin position="269"/>
        <end position="293"/>
    </location>
</feature>
<evidence type="ECO:0000256" key="7">
    <source>
        <dbReference type="ARBA" id="ARBA00023136"/>
    </source>
</evidence>
<keyword evidence="7 8" id="KW-0472">Membrane</keyword>